<dbReference type="Gene3D" id="3.40.50.790">
    <property type="match status" value="1"/>
</dbReference>
<keyword evidence="6" id="KW-1185">Reference proteome</keyword>
<evidence type="ECO:0000256" key="4">
    <source>
        <dbReference type="SAM" id="MobiDB-lite"/>
    </source>
</evidence>
<keyword evidence="2 5" id="KW-0689">Ribosomal protein</keyword>
<dbReference type="Gene3D" id="3.30.190.20">
    <property type="match status" value="1"/>
</dbReference>
<proteinExistence type="inferred from homology"/>
<comment type="similarity">
    <text evidence="1">Belongs to the universal ribosomal protein uL1 family.</text>
</comment>
<dbReference type="GO" id="GO:1990904">
    <property type="term" value="C:ribonucleoprotein complex"/>
    <property type="evidence" value="ECO:0007669"/>
    <property type="project" value="UniProtKB-KW"/>
</dbReference>
<evidence type="ECO:0000256" key="1">
    <source>
        <dbReference type="ARBA" id="ARBA00010531"/>
    </source>
</evidence>
<evidence type="ECO:0000256" key="2">
    <source>
        <dbReference type="ARBA" id="ARBA00022980"/>
    </source>
</evidence>
<dbReference type="SUPFAM" id="SSF56808">
    <property type="entry name" value="Ribosomal protein L1"/>
    <property type="match status" value="1"/>
</dbReference>
<dbReference type="InterPro" id="IPR023674">
    <property type="entry name" value="Ribosomal_uL1-like"/>
</dbReference>
<evidence type="ECO:0000313" key="6">
    <source>
        <dbReference type="Proteomes" id="UP000192578"/>
    </source>
</evidence>
<reference evidence="6" key="1">
    <citation type="submission" date="2017-01" db="EMBL/GenBank/DDBJ databases">
        <title>Comparative genomics of anhydrobiosis in the tardigrade Hypsibius dujardini.</title>
        <authorList>
            <person name="Yoshida Y."/>
            <person name="Koutsovoulos G."/>
            <person name="Laetsch D."/>
            <person name="Stevens L."/>
            <person name="Kumar S."/>
            <person name="Horikawa D."/>
            <person name="Ishino K."/>
            <person name="Komine S."/>
            <person name="Tomita M."/>
            <person name="Blaxter M."/>
            <person name="Arakawa K."/>
        </authorList>
    </citation>
    <scope>NUCLEOTIDE SEQUENCE [LARGE SCALE GENOMIC DNA]</scope>
    <source>
        <strain evidence="6">Z151</strain>
    </source>
</reference>
<feature type="region of interest" description="Disordered" evidence="4">
    <location>
        <begin position="323"/>
        <end position="372"/>
    </location>
</feature>
<dbReference type="PANTHER" id="PTHR36427:SF3">
    <property type="entry name" value="LARGE RIBOSOMAL SUBUNIT PROTEIN UL1M"/>
    <property type="match status" value="1"/>
</dbReference>
<dbReference type="PANTHER" id="PTHR36427">
    <property type="entry name" value="54S RIBOSOMAL PROTEIN L1, MITOCHONDRIAL"/>
    <property type="match status" value="1"/>
</dbReference>
<dbReference type="Pfam" id="PF00687">
    <property type="entry name" value="Ribosomal_L1"/>
    <property type="match status" value="1"/>
</dbReference>
<dbReference type="EMBL" id="MTYJ01000354">
    <property type="protein sequence ID" value="OWA53896.1"/>
    <property type="molecule type" value="Genomic_DNA"/>
</dbReference>
<gene>
    <name evidence="5" type="ORF">BV898_18315</name>
</gene>
<dbReference type="InterPro" id="IPR028364">
    <property type="entry name" value="Ribosomal_uL1/biogenesis"/>
</dbReference>
<comment type="caution">
    <text evidence="5">The sequence shown here is derived from an EMBL/GenBank/DDBJ whole genome shotgun (WGS) entry which is preliminary data.</text>
</comment>
<name>A0A9X6NJJ6_HYPEX</name>
<dbReference type="GO" id="GO:0005840">
    <property type="term" value="C:ribosome"/>
    <property type="evidence" value="ECO:0007669"/>
    <property type="project" value="UniProtKB-KW"/>
</dbReference>
<dbReference type="InterPro" id="IPR016095">
    <property type="entry name" value="Ribosomal_uL1_3-a/b-sand"/>
</dbReference>
<evidence type="ECO:0000313" key="5">
    <source>
        <dbReference type="EMBL" id="OWA53896.1"/>
    </source>
</evidence>
<dbReference type="Proteomes" id="UP000192578">
    <property type="component" value="Unassembled WGS sequence"/>
</dbReference>
<sequence length="372" mass="41421">MLQGCLTALRQQVWPTFAGGPVFQVAIRTAKRKHLRIAARKKRTTENKAKEEVKEKVWVPYKLRLLQNAKPKAREENDPLLKSTPLDDVWLARYYHRRVCTVREALSFHRELLHPTVLDAPESPVKLNLELNMRLEKDSKFLSEVKGLVLLPFAEERTSFRSVVAICKNLEDQQKAVDAGADVAGHLNVITAIEKGELKMDNVDYVVCHVDSLADTLKLRGLLKKNMPDRKKGTLGGDVAAMVKLFASGVEYSSTKEPGVTLYGNMKFTVGRLDMTDEQFEANITALVHSLAGHRPLEFGPIINKAFMLVDNSQEEYRIDLSSFNPKAGPKDGVVRRGKGKGAPAAKVVTPAEDLQPKAEQESEDGKQATAN</sequence>
<keyword evidence="3" id="KW-0687">Ribonucleoprotein</keyword>
<dbReference type="AlphaFoldDB" id="A0A9X6NJJ6"/>
<organism evidence="5 6">
    <name type="scientific">Hypsibius exemplaris</name>
    <name type="common">Freshwater tardigrade</name>
    <dbReference type="NCBI Taxonomy" id="2072580"/>
    <lineage>
        <taxon>Eukaryota</taxon>
        <taxon>Metazoa</taxon>
        <taxon>Ecdysozoa</taxon>
        <taxon>Tardigrada</taxon>
        <taxon>Eutardigrada</taxon>
        <taxon>Parachela</taxon>
        <taxon>Hypsibioidea</taxon>
        <taxon>Hypsibiidae</taxon>
        <taxon>Hypsibius</taxon>
    </lineage>
</organism>
<dbReference type="OrthoDB" id="1747252at2759"/>
<protein>
    <submittedName>
        <fullName evidence="5">39S ribosomal protein L1, mitochondrial</fullName>
    </submittedName>
</protein>
<evidence type="ECO:0000256" key="3">
    <source>
        <dbReference type="ARBA" id="ARBA00023274"/>
    </source>
</evidence>
<accession>A0A9X6NJJ6</accession>
<feature type="compositionally biased region" description="Basic and acidic residues" evidence="4">
    <location>
        <begin position="355"/>
        <end position="372"/>
    </location>
</feature>